<sequence>MTLVALHTPNTTYALRLEESVRPVYWGARRPEDDLGPAGEHAEDFPVASGCMFGAAALSAADGPLRLRVAGHEWRDDELVVRLAGDCEVDLHYRVFGDSDVIERWSVVRHTGRDLLLTDHAAAVWCLPVRADYRLSHVTGGWARENGLYRTPVPVAETTLISRRGVTGHATNPWVMLDDGTATEDSGEVWSAALAFSGSWRITVSRTAAGRCAVLGAAGHDRSAVRLAEGDELTSPVFAGLCTTEGFGGASRHWHSYQQKHVLPQAEEIRPVFYQAGQVTDGQRELAERAAKLGVELFVVDDAVPSRLPDGLRPLADHVRSLGMAFGLRVEVRPAGARAFDRLDALIRETGLAFLEWDCHRTLAEDGPSARIGHRAGVDEVLDRLRVAHPGVRVEARTGQAPTGDAMDRLTIQRGYTQVYPPGTMVAWVTDSPNPITGRAVPLRFRFQVAMAGVLGLGGDLTRWTAAELDEATDLIATYRDIRPVVQHGTLYRLASWIWQYQRGDRTVLLAWHVTGAEVHTFVRLRGLDPARTYRDNAGRTFDGATLLGDGLPVAFAAGEPAGLLVCLTAQRQDAPSTVQEDGLTAPPSCSK</sequence>
<name>A0A919N0G5_9ACTN</name>
<keyword evidence="4" id="KW-0326">Glycosidase</keyword>
<evidence type="ECO:0000256" key="1">
    <source>
        <dbReference type="ARBA" id="ARBA00001255"/>
    </source>
</evidence>
<proteinExistence type="predicted"/>
<evidence type="ECO:0000259" key="5">
    <source>
        <dbReference type="Pfam" id="PF16874"/>
    </source>
</evidence>
<dbReference type="Proteomes" id="UP000636960">
    <property type="component" value="Unassembled WGS sequence"/>
</dbReference>
<dbReference type="InterPro" id="IPR013785">
    <property type="entry name" value="Aldolase_TIM"/>
</dbReference>
<comment type="catalytic activity">
    <reaction evidence="1">
        <text>Hydrolysis of terminal, non-reducing alpha-D-galactose residues in alpha-D-galactosides, including galactose oligosaccharides, galactomannans and galactolipids.</text>
        <dbReference type="EC" id="3.2.1.22"/>
    </reaction>
</comment>
<dbReference type="EMBL" id="BOMV01000075">
    <property type="protein sequence ID" value="GIE99590.1"/>
    <property type="molecule type" value="Genomic_DNA"/>
</dbReference>
<dbReference type="Gene3D" id="3.20.20.70">
    <property type="entry name" value="Aldolase class I"/>
    <property type="match status" value="2"/>
</dbReference>
<dbReference type="InterPro" id="IPR017853">
    <property type="entry name" value="GH"/>
</dbReference>
<keyword evidence="8" id="KW-1185">Reference proteome</keyword>
<dbReference type="Gene3D" id="2.70.98.60">
    <property type="entry name" value="alpha-galactosidase from lactobacil brevis"/>
    <property type="match status" value="1"/>
</dbReference>
<evidence type="ECO:0000256" key="2">
    <source>
        <dbReference type="ARBA" id="ARBA00012755"/>
    </source>
</evidence>
<evidence type="ECO:0000259" key="6">
    <source>
        <dbReference type="Pfam" id="PF16875"/>
    </source>
</evidence>
<dbReference type="GO" id="GO:0004557">
    <property type="term" value="F:alpha-galactosidase activity"/>
    <property type="evidence" value="ECO:0007669"/>
    <property type="project" value="UniProtKB-EC"/>
</dbReference>
<evidence type="ECO:0000256" key="3">
    <source>
        <dbReference type="ARBA" id="ARBA00022801"/>
    </source>
</evidence>
<dbReference type="InterPro" id="IPR013780">
    <property type="entry name" value="Glyco_hydro_b"/>
</dbReference>
<dbReference type="Pfam" id="PF02065">
    <property type="entry name" value="Melibiase"/>
    <property type="match status" value="1"/>
</dbReference>
<dbReference type="Pfam" id="PF16875">
    <property type="entry name" value="Glyco_hydro_36N"/>
    <property type="match status" value="1"/>
</dbReference>
<evidence type="ECO:0000313" key="7">
    <source>
        <dbReference type="EMBL" id="GIE99590.1"/>
    </source>
</evidence>
<dbReference type="SUPFAM" id="SSF51445">
    <property type="entry name" value="(Trans)glycosidases"/>
    <property type="match status" value="1"/>
</dbReference>
<feature type="domain" description="Glycosyl hydrolase family 36 N-terminal" evidence="6">
    <location>
        <begin position="86"/>
        <end position="228"/>
    </location>
</feature>
<accession>A0A919N0G5</accession>
<comment type="caution">
    <text evidence="7">The sequence shown here is derived from an EMBL/GenBank/DDBJ whole genome shotgun (WGS) entry which is preliminary data.</text>
</comment>
<dbReference type="Gene3D" id="2.60.40.1180">
    <property type="entry name" value="Golgi alpha-mannosidase II"/>
    <property type="match status" value="1"/>
</dbReference>
<protein>
    <recommendedName>
        <fullName evidence="2">alpha-galactosidase</fullName>
        <ecNumber evidence="2">3.2.1.22</ecNumber>
    </recommendedName>
</protein>
<feature type="domain" description="Glycosyl hydrolase family 36 C-terminal" evidence="5">
    <location>
        <begin position="496"/>
        <end position="557"/>
    </location>
</feature>
<dbReference type="Pfam" id="PF16874">
    <property type="entry name" value="Glyco_hydro_36C"/>
    <property type="match status" value="1"/>
</dbReference>
<dbReference type="InterPro" id="IPR002252">
    <property type="entry name" value="Glyco_hydro_36"/>
</dbReference>
<organism evidence="7 8">
    <name type="scientific">Paractinoplanes rishiriensis</name>
    <dbReference type="NCBI Taxonomy" id="1050105"/>
    <lineage>
        <taxon>Bacteria</taxon>
        <taxon>Bacillati</taxon>
        <taxon>Actinomycetota</taxon>
        <taxon>Actinomycetes</taxon>
        <taxon>Micromonosporales</taxon>
        <taxon>Micromonosporaceae</taxon>
        <taxon>Paractinoplanes</taxon>
    </lineage>
</organism>
<dbReference type="InterPro" id="IPR031704">
    <property type="entry name" value="Glyco_hydro_36_N"/>
</dbReference>
<evidence type="ECO:0000256" key="4">
    <source>
        <dbReference type="ARBA" id="ARBA00023295"/>
    </source>
</evidence>
<reference evidence="7" key="1">
    <citation type="submission" date="2021-01" db="EMBL/GenBank/DDBJ databases">
        <title>Whole genome shotgun sequence of Actinoplanes rishiriensis NBRC 108556.</title>
        <authorList>
            <person name="Komaki H."/>
            <person name="Tamura T."/>
        </authorList>
    </citation>
    <scope>NUCLEOTIDE SEQUENCE</scope>
    <source>
        <strain evidence="7">NBRC 108556</strain>
    </source>
</reference>
<keyword evidence="3" id="KW-0378">Hydrolase</keyword>
<evidence type="ECO:0000313" key="8">
    <source>
        <dbReference type="Proteomes" id="UP000636960"/>
    </source>
</evidence>
<dbReference type="InterPro" id="IPR031705">
    <property type="entry name" value="Glyco_hydro_36_C"/>
</dbReference>
<dbReference type="GO" id="GO:0016052">
    <property type="term" value="P:carbohydrate catabolic process"/>
    <property type="evidence" value="ECO:0007669"/>
    <property type="project" value="InterPro"/>
</dbReference>
<dbReference type="EC" id="3.2.1.22" evidence="2"/>
<dbReference type="InterPro" id="IPR038417">
    <property type="entry name" value="Alpga-gal_N_sf"/>
</dbReference>
<dbReference type="PRINTS" id="PR00743">
    <property type="entry name" value="GLHYDRLASE36"/>
</dbReference>
<dbReference type="AlphaFoldDB" id="A0A919N0G5"/>
<gene>
    <name evidence="7" type="primary">galA_4</name>
    <name evidence="7" type="ORF">Ari01nite_70550</name>
</gene>
<dbReference type="RefSeq" id="WP_203786578.1">
    <property type="nucleotide sequence ID" value="NZ_BOMV01000075.1"/>
</dbReference>